<evidence type="ECO:0000313" key="11">
    <source>
        <dbReference type="Proteomes" id="UP000504632"/>
    </source>
</evidence>
<keyword evidence="11" id="KW-1185">Reference proteome</keyword>
<comment type="subcellular location">
    <subcellularLocation>
        <location evidence="1 10">Endoplasmic reticulum membrane</location>
        <topology evidence="1 10">Single-pass membrane protein</topology>
    </subcellularLocation>
</comment>
<dbReference type="Proteomes" id="UP000504632">
    <property type="component" value="Chromosome 14"/>
</dbReference>
<evidence type="ECO:0000256" key="5">
    <source>
        <dbReference type="ARBA" id="ARBA00022692"/>
    </source>
</evidence>
<dbReference type="GO" id="GO:0005789">
    <property type="term" value="C:endoplasmic reticulum membrane"/>
    <property type="evidence" value="ECO:0007669"/>
    <property type="project" value="UniProtKB-SubCell"/>
</dbReference>
<keyword evidence="7" id="KW-1133">Transmembrane helix</keyword>
<dbReference type="CTD" id="54965"/>
<comment type="pathway">
    <text evidence="2 10">Glycolipid biosynthesis; glycosylphosphatidylinositol-anchor biosynthesis.</text>
</comment>
<evidence type="ECO:0000256" key="9">
    <source>
        <dbReference type="ARBA" id="ARBA00023180"/>
    </source>
</evidence>
<dbReference type="InterPro" id="IPR013233">
    <property type="entry name" value="PIG-X/PBN1"/>
</dbReference>
<keyword evidence="9" id="KW-0325">Glycoprotein</keyword>
<evidence type="ECO:0000256" key="10">
    <source>
        <dbReference type="RuleBase" id="RU366056"/>
    </source>
</evidence>
<evidence type="ECO:0000256" key="7">
    <source>
        <dbReference type="ARBA" id="ARBA00022989"/>
    </source>
</evidence>
<comment type="similarity">
    <text evidence="3 10">Belongs to the PIGX family.</text>
</comment>
<evidence type="ECO:0000256" key="3">
    <source>
        <dbReference type="ARBA" id="ARBA00010345"/>
    </source>
</evidence>
<dbReference type="RefSeq" id="XP_030646955.1">
    <property type="nucleotide sequence ID" value="XM_030791095.1"/>
</dbReference>
<dbReference type="AlphaFoldDB" id="A0A6J2WN22"/>
<name>A0A6J2WN22_CHACN</name>
<evidence type="ECO:0000256" key="6">
    <source>
        <dbReference type="ARBA" id="ARBA00022824"/>
    </source>
</evidence>
<dbReference type="FunCoup" id="A0A6J2WN22">
    <property type="interactions" value="378"/>
</dbReference>
<accession>A0A6J2WN22</accession>
<evidence type="ECO:0000256" key="8">
    <source>
        <dbReference type="ARBA" id="ARBA00023136"/>
    </source>
</evidence>
<keyword evidence="8" id="KW-0472">Membrane</keyword>
<evidence type="ECO:0000256" key="4">
    <source>
        <dbReference type="ARBA" id="ARBA00022502"/>
    </source>
</evidence>
<dbReference type="GeneID" id="115827283"/>
<dbReference type="PANTHER" id="PTHR28650:SF1">
    <property type="entry name" value="PHOSPHATIDYLINOSITOL-GLYCAN BIOSYNTHESIS CLASS X PROTEIN"/>
    <property type="match status" value="1"/>
</dbReference>
<evidence type="ECO:0000256" key="1">
    <source>
        <dbReference type="ARBA" id="ARBA00004389"/>
    </source>
</evidence>
<keyword evidence="5" id="KW-0812">Transmembrane</keyword>
<organism evidence="11 12">
    <name type="scientific">Chanos chanos</name>
    <name type="common">Milkfish</name>
    <name type="synonym">Mugil chanos</name>
    <dbReference type="NCBI Taxonomy" id="29144"/>
    <lineage>
        <taxon>Eukaryota</taxon>
        <taxon>Metazoa</taxon>
        <taxon>Chordata</taxon>
        <taxon>Craniata</taxon>
        <taxon>Vertebrata</taxon>
        <taxon>Euteleostomi</taxon>
        <taxon>Actinopterygii</taxon>
        <taxon>Neopterygii</taxon>
        <taxon>Teleostei</taxon>
        <taxon>Ostariophysi</taxon>
        <taxon>Gonorynchiformes</taxon>
        <taxon>Chanidae</taxon>
        <taxon>Chanos</taxon>
    </lineage>
</organism>
<dbReference type="Pfam" id="PF08320">
    <property type="entry name" value="PIG-X"/>
    <property type="match status" value="1"/>
</dbReference>
<keyword evidence="6 10" id="KW-0256">Endoplasmic reticulum</keyword>
<reference evidence="12" key="1">
    <citation type="submission" date="2025-08" db="UniProtKB">
        <authorList>
            <consortium name="RefSeq"/>
        </authorList>
    </citation>
    <scope>IDENTIFICATION</scope>
</reference>
<dbReference type="PANTHER" id="PTHR28650">
    <property type="entry name" value="PHOSPHATIDYLINOSITOL-GLYCAN BIOSYNTHESIS CLASS X PROTEIN"/>
    <property type="match status" value="1"/>
</dbReference>
<comment type="function">
    <text evidence="10">Stabilizing subunit of the glycosylphosphatidylinositol-mannosyltransferase I complex which catalyzes the transfer of the first mannose, via an alpha-1,4 bond from a dolichol-phosphate-mannose (Dol-P-Man) to the glucosaminyl acyl phosphatidylinositol (GlcN-(acyl)PI) intermediate to generate alpha-D-Man-(1-&gt;4)-alpha-D-GlcN-(1-&gt;6)-(1-radyl,2-acyl-sn-glycero-3-phospho)-2-acyl-inositol and participates in the sixth step of the glycosylphosphatidylinositol-anchor biosynthesis. Probably acts by stabilizing the mannosyltransferase PIGM.</text>
</comment>
<dbReference type="UniPathway" id="UPA00196"/>
<gene>
    <name evidence="12" type="primary">pigx</name>
</gene>
<dbReference type="InterPro" id="IPR040039">
    <property type="entry name" value="PIGX"/>
</dbReference>
<evidence type="ECO:0000256" key="2">
    <source>
        <dbReference type="ARBA" id="ARBA00004687"/>
    </source>
</evidence>
<dbReference type="InParanoid" id="A0A6J2WN22"/>
<protein>
    <recommendedName>
        <fullName evidence="10">Phosphatidylinositol-glycan biosynthesis class X protein</fullName>
    </recommendedName>
</protein>
<proteinExistence type="inferred from homology"/>
<dbReference type="OrthoDB" id="5546453at2759"/>
<sequence>MYALEFKFMRVYNSKNYTKRTVELFRFTIQCNSSPSEGSSCDLSTSLLESVVISMNVSKKGFHRELIYNIQYDPTPQDVRVLLIQRVPSGMYMDAYQLASLREDTGLQVLLDSKVDLEAPAYVSPGFSAFIYLTSDPVSSGHLQTRVPIHGRYHRPSSTIRGWETVEIDYPRLMIRTEGCETLLPSPPHTIVEASCTFDNLNTCSWLEIRRSQALDPVSLKLPVGGFSDVVPVCAGTLLVTLLCSCLLSGAIWKYGVFEPL</sequence>
<dbReference type="SMART" id="SM00780">
    <property type="entry name" value="PIG-X"/>
    <property type="match status" value="1"/>
</dbReference>
<dbReference type="GO" id="GO:0006506">
    <property type="term" value="P:GPI anchor biosynthetic process"/>
    <property type="evidence" value="ECO:0007669"/>
    <property type="project" value="UniProtKB-UniPathway"/>
</dbReference>
<keyword evidence="4 10" id="KW-0337">GPI-anchor biosynthesis</keyword>
<evidence type="ECO:0000313" key="12">
    <source>
        <dbReference type="RefSeq" id="XP_030646955.1"/>
    </source>
</evidence>